<comment type="caution">
    <text evidence="1">The sequence shown here is derived from an EMBL/GenBank/DDBJ whole genome shotgun (WGS) entry which is preliminary data.</text>
</comment>
<evidence type="ECO:0000313" key="1">
    <source>
        <dbReference type="EMBL" id="KRM45817.1"/>
    </source>
</evidence>
<sequence>MKGKLVKALAGVVIVLFLVCLFFTVSVKNAVRANMMVHGVSPVSAFHCNPKFSPKTSKSLQIPVYYVPDKYPYKDGSTGVRTSTFAIRTYLGIFHVAVTADQYFG</sequence>
<dbReference type="EMBL" id="AZGK01000013">
    <property type="protein sequence ID" value="KRM45817.1"/>
    <property type="molecule type" value="Genomic_DNA"/>
</dbReference>
<protein>
    <submittedName>
        <fullName evidence="1">Uncharacterized protein</fullName>
    </submittedName>
</protein>
<proteinExistence type="predicted"/>
<dbReference type="RefSeq" id="WP_057911294.1">
    <property type="nucleotide sequence ID" value="NZ_AZGK01000013.1"/>
</dbReference>
<dbReference type="GeneID" id="69802525"/>
<name>A0A0R1Z2D5_9LACO</name>
<dbReference type="AlphaFoldDB" id="A0A0R1Z2D5"/>
<accession>A0A0R1Z2D5</accession>
<evidence type="ECO:0000313" key="2">
    <source>
        <dbReference type="Proteomes" id="UP000051957"/>
    </source>
</evidence>
<gene>
    <name evidence="1" type="ORF">FC51_GL000731</name>
</gene>
<dbReference type="Proteomes" id="UP000051957">
    <property type="component" value="Unassembled WGS sequence"/>
</dbReference>
<dbReference type="PATRIC" id="fig|1423784.4.peg.735"/>
<reference evidence="1 2" key="1">
    <citation type="journal article" date="2015" name="Genome Announc.">
        <title>Expanding the biotechnology potential of lactobacilli through comparative genomics of 213 strains and associated genera.</title>
        <authorList>
            <person name="Sun Z."/>
            <person name="Harris H.M."/>
            <person name="McCann A."/>
            <person name="Guo C."/>
            <person name="Argimon S."/>
            <person name="Zhang W."/>
            <person name="Yang X."/>
            <person name="Jeffery I.B."/>
            <person name="Cooney J.C."/>
            <person name="Kagawa T.F."/>
            <person name="Liu W."/>
            <person name="Song Y."/>
            <person name="Salvetti E."/>
            <person name="Wrobel A."/>
            <person name="Rasinkangas P."/>
            <person name="Parkhill J."/>
            <person name="Rea M.C."/>
            <person name="O'Sullivan O."/>
            <person name="Ritari J."/>
            <person name="Douillard F.P."/>
            <person name="Paul Ross R."/>
            <person name="Yang R."/>
            <person name="Briner A.E."/>
            <person name="Felis G.E."/>
            <person name="de Vos W.M."/>
            <person name="Barrangou R."/>
            <person name="Klaenhammer T.R."/>
            <person name="Caufield P.W."/>
            <person name="Cui Y."/>
            <person name="Zhang H."/>
            <person name="O'Toole P.W."/>
        </authorList>
    </citation>
    <scope>NUCLEOTIDE SEQUENCE [LARGE SCALE GENOMIC DNA]</scope>
    <source>
        <strain evidence="1 2">DSM 5707</strain>
    </source>
</reference>
<organism evidence="1 2">
    <name type="scientific">Lentilactobacillus parabuchneri DSM 5707 = NBRC 107865</name>
    <dbReference type="NCBI Taxonomy" id="1423784"/>
    <lineage>
        <taxon>Bacteria</taxon>
        <taxon>Bacillati</taxon>
        <taxon>Bacillota</taxon>
        <taxon>Bacilli</taxon>
        <taxon>Lactobacillales</taxon>
        <taxon>Lactobacillaceae</taxon>
        <taxon>Lentilactobacillus</taxon>
    </lineage>
</organism>